<feature type="domain" description="Phage conserved hypothetical protein C-terminal" evidence="2">
    <location>
        <begin position="154"/>
        <end position="229"/>
    </location>
</feature>
<accession>A0A1V9TL76</accession>
<dbReference type="EMBL" id="NBEY01000093">
    <property type="protein sequence ID" value="OQR23932.1"/>
    <property type="molecule type" value="Genomic_DNA"/>
</dbReference>
<gene>
    <name evidence="3" type="ORF">B6U37_10455</name>
</gene>
<dbReference type="AlphaFoldDB" id="A0A1V9TL76"/>
<feature type="compositionally biased region" description="Basic and acidic residues" evidence="1">
    <location>
        <begin position="124"/>
        <end position="139"/>
    </location>
</feature>
<proteinExistence type="predicted"/>
<evidence type="ECO:0000259" key="2">
    <source>
        <dbReference type="Pfam" id="PF09524"/>
    </source>
</evidence>
<name>A0A1V9TL76_9LACO</name>
<dbReference type="Proteomes" id="UP000192353">
    <property type="component" value="Unassembled WGS sequence"/>
</dbReference>
<dbReference type="RefSeq" id="WP_081516150.1">
    <property type="nucleotide sequence ID" value="NZ_NBEW01000081.1"/>
</dbReference>
<evidence type="ECO:0000313" key="3">
    <source>
        <dbReference type="EMBL" id="OQR23932.1"/>
    </source>
</evidence>
<organism evidence="3 4">
    <name type="scientific">Ligilactobacillus salivarius</name>
    <dbReference type="NCBI Taxonomy" id="1624"/>
    <lineage>
        <taxon>Bacteria</taxon>
        <taxon>Bacillati</taxon>
        <taxon>Bacillota</taxon>
        <taxon>Bacilli</taxon>
        <taxon>Lactobacillales</taxon>
        <taxon>Lactobacillaceae</taxon>
        <taxon>Ligilactobacillus</taxon>
    </lineage>
</organism>
<dbReference type="InterPro" id="IPR011741">
    <property type="entry name" value="Phg_2220_C"/>
</dbReference>
<feature type="region of interest" description="Disordered" evidence="1">
    <location>
        <begin position="233"/>
        <end position="254"/>
    </location>
</feature>
<feature type="region of interest" description="Disordered" evidence="1">
    <location>
        <begin position="109"/>
        <end position="144"/>
    </location>
</feature>
<feature type="compositionally biased region" description="Low complexity" evidence="1">
    <location>
        <begin position="109"/>
        <end position="123"/>
    </location>
</feature>
<reference evidence="3 4" key="1">
    <citation type="submission" date="2017-03" db="EMBL/GenBank/DDBJ databases">
        <title>Phylogenomics and comparative genomics of Lactobacillus salivarius, a mammalian gut commensal.</title>
        <authorList>
            <person name="Harris H.M."/>
        </authorList>
    </citation>
    <scope>NUCLEOTIDE SEQUENCE [LARGE SCALE GENOMIC DNA]</scope>
    <source>
        <strain evidence="3 4">AH4231</strain>
    </source>
</reference>
<dbReference type="Pfam" id="PF09524">
    <property type="entry name" value="Phg_2220_C"/>
    <property type="match status" value="1"/>
</dbReference>
<evidence type="ECO:0000313" key="4">
    <source>
        <dbReference type="Proteomes" id="UP000192353"/>
    </source>
</evidence>
<protein>
    <recommendedName>
        <fullName evidence="2">Phage conserved hypothetical protein C-terminal domain-containing protein</fullName>
    </recommendedName>
</protein>
<evidence type="ECO:0000256" key="1">
    <source>
        <dbReference type="SAM" id="MobiDB-lite"/>
    </source>
</evidence>
<comment type="caution">
    <text evidence="3">The sequence shown here is derived from an EMBL/GenBank/DDBJ whole genome shotgun (WGS) entry which is preliminary data.</text>
</comment>
<feature type="region of interest" description="Disordered" evidence="1">
    <location>
        <begin position="278"/>
        <end position="298"/>
    </location>
</feature>
<sequence length="298" mass="35663">MRIKKQYQKGFTTVDNVVLNDTNLSWKAKGLFVYLWSQSDEWDFYESEVVKHSTDKIASLKSGLKELEQQGYLKRQRKRDDKGHLKENEWILSDNPMLENPMLDNLTLGNHTLTNTNNNNINNNKDESNSTKENKDKNNSNKKNKYNLNYTEFIEWFNEETGRKFESDKSGTIKGFKKNIEARFKEGYTKQDLYLVTKDKAKEWKNDKKQKQYLRPSTLFGSEHFDEYLTLAKERYSPEPQKKKEESSAKEEKRKDPIDELIYRYKLFLSEHPDNEKVRKELERLERDRTKNRRDVTQ</sequence>